<dbReference type="RefSeq" id="XP_066653393.1">
    <property type="nucleotide sequence ID" value="XM_066796599.1"/>
</dbReference>
<evidence type="ECO:0000256" key="1">
    <source>
        <dbReference type="SAM" id="Phobius"/>
    </source>
</evidence>
<feature type="transmembrane region" description="Helical" evidence="1">
    <location>
        <begin position="99"/>
        <end position="123"/>
    </location>
</feature>
<accession>A0ABR1LGK1</accession>
<sequence length="152" mass="17072">MPQHPQRTSYAHAAEPIRSKGLVNRAFAHGVIWHEQAWLGSQCRKLWRCALPLHVPRFVPSHDPQQGGHGASPASRPSETPLHRIGMNPLLSHLLHKPAILGIVIFGFFSTLLFHSACLLLELHAYTPPPRRLWRADSSRTHCAASRWAKLV</sequence>
<evidence type="ECO:0000313" key="3">
    <source>
        <dbReference type="Proteomes" id="UP001360953"/>
    </source>
</evidence>
<name>A0ABR1LGK1_9PEZI</name>
<keyword evidence="1" id="KW-1133">Transmembrane helix</keyword>
<organism evidence="2 3">
    <name type="scientific">Phyllosticta citribraziliensis</name>
    <dbReference type="NCBI Taxonomy" id="989973"/>
    <lineage>
        <taxon>Eukaryota</taxon>
        <taxon>Fungi</taxon>
        <taxon>Dikarya</taxon>
        <taxon>Ascomycota</taxon>
        <taxon>Pezizomycotina</taxon>
        <taxon>Dothideomycetes</taxon>
        <taxon>Dothideomycetes incertae sedis</taxon>
        <taxon>Botryosphaeriales</taxon>
        <taxon>Phyllostictaceae</taxon>
        <taxon>Phyllosticta</taxon>
    </lineage>
</organism>
<keyword evidence="1" id="KW-0472">Membrane</keyword>
<gene>
    <name evidence="2" type="ORF">J3D65DRAFT_483278</name>
</gene>
<dbReference type="Proteomes" id="UP001360953">
    <property type="component" value="Unassembled WGS sequence"/>
</dbReference>
<dbReference type="EMBL" id="JBBPEH010000009">
    <property type="protein sequence ID" value="KAK7534354.1"/>
    <property type="molecule type" value="Genomic_DNA"/>
</dbReference>
<keyword evidence="1" id="KW-0812">Transmembrane</keyword>
<protein>
    <submittedName>
        <fullName evidence="2">Uncharacterized protein</fullName>
    </submittedName>
</protein>
<evidence type="ECO:0000313" key="2">
    <source>
        <dbReference type="EMBL" id="KAK7534354.1"/>
    </source>
</evidence>
<keyword evidence="3" id="KW-1185">Reference proteome</keyword>
<dbReference type="GeneID" id="92029505"/>
<comment type="caution">
    <text evidence="2">The sequence shown here is derived from an EMBL/GenBank/DDBJ whole genome shotgun (WGS) entry which is preliminary data.</text>
</comment>
<proteinExistence type="predicted"/>
<reference evidence="2 3" key="1">
    <citation type="submission" date="2024-04" db="EMBL/GenBank/DDBJ databases">
        <title>Phyllosticta paracitricarpa is synonymous to the EU quarantine fungus P. citricarpa based on phylogenomic analyses.</title>
        <authorList>
            <consortium name="Lawrence Berkeley National Laboratory"/>
            <person name="Van ingen-buijs V.A."/>
            <person name="Van westerhoven A.C."/>
            <person name="Haridas S."/>
            <person name="Skiadas P."/>
            <person name="Martin F."/>
            <person name="Groenewald J.Z."/>
            <person name="Crous P.W."/>
            <person name="Seidl M.F."/>
        </authorList>
    </citation>
    <scope>NUCLEOTIDE SEQUENCE [LARGE SCALE GENOMIC DNA]</scope>
    <source>
        <strain evidence="2 3">CPC 17464</strain>
    </source>
</reference>